<protein>
    <submittedName>
        <fullName evidence="8">DNA integration/recombination/inversion protein</fullName>
    </submittedName>
</protein>
<reference evidence="8" key="1">
    <citation type="submission" date="2017-12" db="EMBL/GenBank/DDBJ databases">
        <authorList>
            <person name="Martens C."/>
            <person name="Dahlstrom E."/>
            <person name="Barbian K."/>
            <person name="Sykora L."/>
            <person name="Ricklefs S."/>
            <person name="Bruno D."/>
            <person name="Anzick I."/>
            <person name="Myles I."/>
            <person name="Datta S.K."/>
        </authorList>
    </citation>
    <scope>NUCLEOTIDE SEQUENCE</scope>
    <source>
        <strain evidence="8">AD2</strain>
        <plasmid evidence="8">p4-AD2</plasmid>
    </source>
</reference>
<dbReference type="InterPro" id="IPR010998">
    <property type="entry name" value="Integrase_recombinase_N"/>
</dbReference>
<dbReference type="GO" id="GO:0015074">
    <property type="term" value="P:DNA integration"/>
    <property type="evidence" value="ECO:0007669"/>
    <property type="project" value="UniProtKB-KW"/>
</dbReference>
<dbReference type="PANTHER" id="PTHR34605:SF3">
    <property type="entry name" value="P CELL-TYPE AGGLUTINATION PROTEIN MAP4-LIKE-RELATED"/>
    <property type="match status" value="1"/>
</dbReference>
<feature type="domain" description="Core-binding (CB)" evidence="7">
    <location>
        <begin position="100"/>
        <end position="188"/>
    </location>
</feature>
<dbReference type="SUPFAM" id="SSF47823">
    <property type="entry name" value="lambda integrase-like, N-terminal domain"/>
    <property type="match status" value="1"/>
</dbReference>
<gene>
    <name evidence="8" type="ORF">RADP37_03205</name>
</gene>
<dbReference type="PANTHER" id="PTHR34605">
    <property type="entry name" value="PHAGE_INTEGRASE DOMAIN-CONTAINING PROTEIN"/>
    <property type="match status" value="1"/>
</dbReference>
<keyword evidence="3" id="KW-0233">DNA recombination</keyword>
<proteinExistence type="predicted"/>
<geneLocation type="plasmid" evidence="8">
    <name>p4-AD2</name>
</geneLocation>
<dbReference type="AlphaFoldDB" id="A0A4Y1MR33"/>
<feature type="domain" description="Tyr recombinase" evidence="6">
    <location>
        <begin position="215"/>
        <end position="425"/>
    </location>
</feature>
<keyword evidence="2 4" id="KW-0238">DNA-binding</keyword>
<keyword evidence="8" id="KW-0614">Plasmid</keyword>
<dbReference type="PROSITE" id="PS51900">
    <property type="entry name" value="CB"/>
    <property type="match status" value="1"/>
</dbReference>
<dbReference type="GO" id="GO:0003677">
    <property type="term" value="F:DNA binding"/>
    <property type="evidence" value="ECO:0007669"/>
    <property type="project" value="UniProtKB-UniRule"/>
</dbReference>
<feature type="region of interest" description="Disordered" evidence="5">
    <location>
        <begin position="56"/>
        <end position="81"/>
    </location>
</feature>
<dbReference type="PROSITE" id="PS51898">
    <property type="entry name" value="TYR_RECOMBINASE"/>
    <property type="match status" value="1"/>
</dbReference>
<dbReference type="InterPro" id="IPR052925">
    <property type="entry name" value="Phage_Integrase-like_Recomb"/>
</dbReference>
<dbReference type="InterPro" id="IPR044068">
    <property type="entry name" value="CB"/>
</dbReference>
<accession>A0A4Y1MR33</accession>
<organism evidence="8">
    <name type="scientific">Roseomonas mucosa</name>
    <dbReference type="NCBI Taxonomy" id="207340"/>
    <lineage>
        <taxon>Bacteria</taxon>
        <taxon>Pseudomonadati</taxon>
        <taxon>Pseudomonadota</taxon>
        <taxon>Alphaproteobacteria</taxon>
        <taxon>Acetobacterales</taxon>
        <taxon>Roseomonadaceae</taxon>
        <taxon>Roseomonas</taxon>
    </lineage>
</organism>
<dbReference type="Pfam" id="PF00589">
    <property type="entry name" value="Phage_integrase"/>
    <property type="match status" value="1"/>
</dbReference>
<dbReference type="Gene3D" id="1.10.443.10">
    <property type="entry name" value="Intergrase catalytic core"/>
    <property type="match status" value="1"/>
</dbReference>
<dbReference type="GO" id="GO:0006310">
    <property type="term" value="P:DNA recombination"/>
    <property type="evidence" value="ECO:0007669"/>
    <property type="project" value="UniProtKB-KW"/>
</dbReference>
<dbReference type="InterPro" id="IPR013762">
    <property type="entry name" value="Integrase-like_cat_sf"/>
</dbReference>
<evidence type="ECO:0000256" key="4">
    <source>
        <dbReference type="PROSITE-ProRule" id="PRU01248"/>
    </source>
</evidence>
<feature type="compositionally biased region" description="Pro residues" evidence="5">
    <location>
        <begin position="64"/>
        <end position="76"/>
    </location>
</feature>
<evidence type="ECO:0000256" key="1">
    <source>
        <dbReference type="ARBA" id="ARBA00022908"/>
    </source>
</evidence>
<evidence type="ECO:0000259" key="6">
    <source>
        <dbReference type="PROSITE" id="PS51898"/>
    </source>
</evidence>
<keyword evidence="1" id="KW-0229">DNA integration</keyword>
<evidence type="ECO:0000256" key="5">
    <source>
        <dbReference type="SAM" id="MobiDB-lite"/>
    </source>
</evidence>
<dbReference type="EMBL" id="CP025185">
    <property type="protein sequence ID" value="AWV20103.1"/>
    <property type="molecule type" value="Genomic_DNA"/>
</dbReference>
<evidence type="ECO:0000313" key="8">
    <source>
        <dbReference type="EMBL" id="AWV20103.1"/>
    </source>
</evidence>
<name>A0A4Y1MR33_9PROT</name>
<evidence type="ECO:0000256" key="3">
    <source>
        <dbReference type="ARBA" id="ARBA00023172"/>
    </source>
</evidence>
<evidence type="ECO:0000256" key="2">
    <source>
        <dbReference type="ARBA" id="ARBA00023125"/>
    </source>
</evidence>
<dbReference type="SUPFAM" id="SSF56349">
    <property type="entry name" value="DNA breaking-rejoining enzymes"/>
    <property type="match status" value="1"/>
</dbReference>
<sequence>MEIVLKSKTGYRLCYSEAPRNAPGDPFPPPEPAPCIPSANRILRTDSFASRPTLASLGAMSDTPQPPDPLAPPASPATPAADGSLVLHTTLLGDLVVPGGASRAAELRELAAQAAVYATRARGPGTRRAYRSAWSGYERWCRSLGREPLAGDPDTLALYATACASRGLSPASLRVHLAAIQAAHRLAGVALDPREPRLAMVLEGIARSHGTRPRRRAAAAGPEALRLMLAARPPGTTPLGARDRALLLLGFGAALRRSELVGLALRDVEVVPGRGLRVLVRRSKTDQRGAGQEVAVWANPAEPGCCPLAALEAWLGFRKGAPDITGGKSDAGRPLFVGMSKAGRLSIAALSDKAVWRLVKGAAGAAGLEGWERFSGHSLRAGLATAAGEQGADLAQVMRQTRHRSAEVALGYLRPADLWRHNPTRGIWKNVGEGESG</sequence>
<evidence type="ECO:0000259" key="7">
    <source>
        <dbReference type="PROSITE" id="PS51900"/>
    </source>
</evidence>
<dbReference type="InterPro" id="IPR002104">
    <property type="entry name" value="Integrase_catalytic"/>
</dbReference>
<dbReference type="InterPro" id="IPR011010">
    <property type="entry name" value="DNA_brk_join_enz"/>
</dbReference>
<dbReference type="Gene3D" id="1.10.150.130">
    <property type="match status" value="1"/>
</dbReference>